<feature type="compositionally biased region" description="Low complexity" evidence="1">
    <location>
        <begin position="164"/>
        <end position="184"/>
    </location>
</feature>
<reference evidence="2" key="1">
    <citation type="submission" date="2021-03" db="EMBL/GenBank/DDBJ databases">
        <title>Draft genome sequence of rust myrtle Austropuccinia psidii MF-1, a brazilian biotype.</title>
        <authorList>
            <person name="Quecine M.C."/>
            <person name="Pachon D.M.R."/>
            <person name="Bonatelli M.L."/>
            <person name="Correr F.H."/>
            <person name="Franceschini L.M."/>
            <person name="Leite T.F."/>
            <person name="Margarido G.R.A."/>
            <person name="Almeida C.A."/>
            <person name="Ferrarezi J.A."/>
            <person name="Labate C.A."/>
        </authorList>
    </citation>
    <scope>NUCLEOTIDE SEQUENCE</scope>
    <source>
        <strain evidence="2">MF-1</strain>
    </source>
</reference>
<dbReference type="OrthoDB" id="2502203at2759"/>
<evidence type="ECO:0000313" key="3">
    <source>
        <dbReference type="Proteomes" id="UP000765509"/>
    </source>
</evidence>
<feature type="region of interest" description="Disordered" evidence="1">
    <location>
        <begin position="113"/>
        <end position="204"/>
    </location>
</feature>
<name>A0A9Q3EEU8_9BASI</name>
<gene>
    <name evidence="2" type="ORF">O181_059734</name>
</gene>
<feature type="compositionally biased region" description="Polar residues" evidence="1">
    <location>
        <begin position="495"/>
        <end position="504"/>
    </location>
</feature>
<feature type="region of interest" description="Disordered" evidence="1">
    <location>
        <begin position="209"/>
        <end position="228"/>
    </location>
</feature>
<dbReference type="EMBL" id="AVOT02027794">
    <property type="protein sequence ID" value="MBW0520019.1"/>
    <property type="molecule type" value="Genomic_DNA"/>
</dbReference>
<accession>A0A9Q3EEU8</accession>
<feature type="region of interest" description="Disordered" evidence="1">
    <location>
        <begin position="261"/>
        <end position="285"/>
    </location>
</feature>
<feature type="compositionally biased region" description="Polar residues" evidence="1">
    <location>
        <begin position="209"/>
        <end position="220"/>
    </location>
</feature>
<protein>
    <submittedName>
        <fullName evidence="2">Uncharacterized protein</fullName>
    </submittedName>
</protein>
<evidence type="ECO:0000256" key="1">
    <source>
        <dbReference type="SAM" id="MobiDB-lite"/>
    </source>
</evidence>
<feature type="compositionally biased region" description="Low complexity" evidence="1">
    <location>
        <begin position="113"/>
        <end position="132"/>
    </location>
</feature>
<evidence type="ECO:0000313" key="2">
    <source>
        <dbReference type="EMBL" id="MBW0520019.1"/>
    </source>
</evidence>
<dbReference type="Proteomes" id="UP000765509">
    <property type="component" value="Unassembled WGS sequence"/>
</dbReference>
<proteinExistence type="predicted"/>
<feature type="compositionally biased region" description="Polar residues" evidence="1">
    <location>
        <begin position="143"/>
        <end position="163"/>
    </location>
</feature>
<organism evidence="2 3">
    <name type="scientific">Austropuccinia psidii MF-1</name>
    <dbReference type="NCBI Taxonomy" id="1389203"/>
    <lineage>
        <taxon>Eukaryota</taxon>
        <taxon>Fungi</taxon>
        <taxon>Dikarya</taxon>
        <taxon>Basidiomycota</taxon>
        <taxon>Pucciniomycotina</taxon>
        <taxon>Pucciniomycetes</taxon>
        <taxon>Pucciniales</taxon>
        <taxon>Sphaerophragmiaceae</taxon>
        <taxon>Austropuccinia</taxon>
    </lineage>
</organism>
<sequence>MPSSFCPNCQKVKLIKCKILRSNHPDRGREYLVCSGCSSQWFLDDPDLPMALSASQSDHKSKKSFWEKLGSWGAPNNVPDHLGQLHPATYVLPPLHDYPPVLLPISGPARRSFSSFPKSADSSHPSLLHSPSSIPPHSPSHSTNLPKSPSGTSIHTHQPSITPSVLPSKINSSSSSQAAFQLESSSDHSHQDLVNSPLTPTELEPTHQIPQFDQKSQPKSPSLAVDQEERSRFDLLTKIATSPPPPLSSLLDQIDNNNLDQISDRSSLHHPQTVSENHPTESLSSQEEQYRQTLMKVAMTPLPISPISHLSYLVPTGTLSPHQNPLPDLQLDISAYTKHISHRLDQAILNSPFIHYNHLSTPHSEFMPNPPTFASQSSPPQHSNHPTPNHSPTLSARLAPRSYNQTDYRKSSSNLSHPQSPNYNNSINQNLSPRLGSLTADAVRRLESLTPHYDKSLKSASRAASLPAPPSHFGSVIGSLNNNKRSMSGRLSPASAGTQSPLFR</sequence>
<feature type="region of interest" description="Disordered" evidence="1">
    <location>
        <begin position="460"/>
        <end position="504"/>
    </location>
</feature>
<comment type="caution">
    <text evidence="2">The sequence shown here is derived from an EMBL/GenBank/DDBJ whole genome shotgun (WGS) entry which is preliminary data.</text>
</comment>
<feature type="compositionally biased region" description="Polar residues" evidence="1">
    <location>
        <begin position="268"/>
        <end position="285"/>
    </location>
</feature>
<keyword evidence="3" id="KW-1185">Reference proteome</keyword>
<feature type="region of interest" description="Disordered" evidence="1">
    <location>
        <begin position="365"/>
        <end position="432"/>
    </location>
</feature>
<dbReference type="AlphaFoldDB" id="A0A9Q3EEU8"/>
<feature type="compositionally biased region" description="Polar residues" evidence="1">
    <location>
        <begin position="402"/>
        <end position="432"/>
    </location>
</feature>
<feature type="compositionally biased region" description="Low complexity" evidence="1">
    <location>
        <begin position="375"/>
        <end position="393"/>
    </location>
</feature>